<dbReference type="InParanoid" id="G0QMQ8"/>
<accession>G0QMQ8</accession>
<dbReference type="Pfam" id="PF21049">
    <property type="entry name" value="CFA69_ARM_rpt"/>
    <property type="match status" value="1"/>
</dbReference>
<dbReference type="eggNOG" id="ENOG502QV2V">
    <property type="taxonomic scope" value="Eukaryota"/>
</dbReference>
<dbReference type="InterPro" id="IPR011989">
    <property type="entry name" value="ARM-like"/>
</dbReference>
<reference evidence="3 4" key="1">
    <citation type="submission" date="2011-07" db="EMBL/GenBank/DDBJ databases">
        <authorList>
            <person name="Coyne R."/>
            <person name="Brami D."/>
            <person name="Johnson J."/>
            <person name="Hostetler J."/>
            <person name="Hannick L."/>
            <person name="Clark T."/>
            <person name="Cassidy-Hanley D."/>
            <person name="Inman J."/>
        </authorList>
    </citation>
    <scope>NUCLEOTIDE SEQUENCE [LARGE SCALE GENOMIC DNA]</scope>
    <source>
        <strain evidence="3 4">G5</strain>
    </source>
</reference>
<organism evidence="3 4">
    <name type="scientific">Ichthyophthirius multifiliis</name>
    <name type="common">White spot disease agent</name>
    <name type="synonym">Ich</name>
    <dbReference type="NCBI Taxonomy" id="5932"/>
    <lineage>
        <taxon>Eukaryota</taxon>
        <taxon>Sar</taxon>
        <taxon>Alveolata</taxon>
        <taxon>Ciliophora</taxon>
        <taxon>Intramacronucleata</taxon>
        <taxon>Oligohymenophorea</taxon>
        <taxon>Hymenostomatida</taxon>
        <taxon>Ophryoglenina</taxon>
        <taxon>Ichthyophthirius</taxon>
    </lineage>
</organism>
<dbReference type="STRING" id="857967.G0QMQ8"/>
<evidence type="ECO:0000313" key="4">
    <source>
        <dbReference type="Proteomes" id="UP000008983"/>
    </source>
</evidence>
<keyword evidence="4" id="KW-1185">Reference proteome</keyword>
<sequence>MTLAIQKICEVGGIPFKKSKANEEIDQIVQAEKNFEKTKMQGYEQSPLQKLLTEGSKNLRAINKSEIIEDIIYTMQYYQNNYEYLLPLLDLISNCIMFRELAQKFCNFGILKDIIYVIFNCDDFRSYIVKSCFEIIWNAIEAVGITSIQLFAAEDIITQLKRVFENLMRNGYKLEDKCLRNELLILINYLLSDEVALQYFDEKNTMLGANQPTTFIDTLLVYATVDEIEFYNDKILTNNHRAFYSTTSEDLEFKKLIWSGLLTAIQSGNKSILETIKDVMIFLFYGIFYIYIYLYNQSAFVYSLLLYIDPLNDSYAVNRWSNPQLKEIQIHCLSILASVIIYMKEDFAEKNGLFYLTKFLTNQDDPEKREKCLRVFNNASLFDESYKLKITDEGVMDNLIEFLQNENENPLDIKELCFSIISNLCINCNKNKKLFRQKGGVDMIVAALKDPNIGISARYALYAVSILDCLWNAILGNKKSESVFLDNEGLFVLLEFLEFCDDMHKKMALSCLCFLIENSKSIPYFCDWNSGKTMINASQLLIQIYNKEDARFGVKYEDGIIVNKNRPLYPLTAPKKNRINFKYSSRNKRNLMMERINKEKLIQEKADNESDAGTEAYLARKIKQKVEQYDLRAIIFAILYRTGFDKNELLYDEKQKIEVIQMYPNFKMGEIWLDIQFELEEEGIKSTSDDYHWMKTSIEEFQELIINCINTQTLISKEHKKQQEEDLNKFYDILRSNKVHK</sequence>
<dbReference type="PANTHER" id="PTHR14716:SF0">
    <property type="entry name" value="CILIA- AND FLAGELLA-ASSOCIATED PROTEIN 69"/>
    <property type="match status" value="1"/>
</dbReference>
<feature type="transmembrane region" description="Helical" evidence="1">
    <location>
        <begin position="279"/>
        <end position="308"/>
    </location>
</feature>
<dbReference type="GeneID" id="14909676"/>
<protein>
    <recommendedName>
        <fullName evidence="2">Cilia- and flagella-associated protein 69 ARM repeats domain-containing protein</fullName>
    </recommendedName>
</protein>
<gene>
    <name evidence="3" type="ORF">IMG5_051200</name>
</gene>
<name>G0QMQ8_ICHMU</name>
<dbReference type="InterPro" id="IPR048733">
    <property type="entry name" value="CFA69_ARM_dom"/>
</dbReference>
<dbReference type="Proteomes" id="UP000008983">
    <property type="component" value="Unassembled WGS sequence"/>
</dbReference>
<keyword evidence="1" id="KW-1133">Transmembrane helix</keyword>
<feature type="domain" description="Cilia- and flagella-associated protein 69 ARM repeats" evidence="2">
    <location>
        <begin position="27"/>
        <end position="576"/>
    </location>
</feature>
<evidence type="ECO:0000313" key="3">
    <source>
        <dbReference type="EMBL" id="EGR33497.1"/>
    </source>
</evidence>
<dbReference type="OMA" id="TINSDLC"/>
<evidence type="ECO:0000256" key="1">
    <source>
        <dbReference type="SAM" id="Phobius"/>
    </source>
</evidence>
<dbReference type="OrthoDB" id="433727at2759"/>
<dbReference type="AlphaFoldDB" id="G0QMQ8"/>
<dbReference type="Gene3D" id="1.25.10.10">
    <property type="entry name" value="Leucine-rich Repeat Variant"/>
    <property type="match status" value="1"/>
</dbReference>
<evidence type="ECO:0000259" key="2">
    <source>
        <dbReference type="Pfam" id="PF21049"/>
    </source>
</evidence>
<keyword evidence="1" id="KW-0472">Membrane</keyword>
<dbReference type="InterPro" id="IPR016024">
    <property type="entry name" value="ARM-type_fold"/>
</dbReference>
<dbReference type="PANTHER" id="PTHR14716">
    <property type="entry name" value="CILIA- AND FLAGELLA-ASSOCIATED PROTEIN 69"/>
    <property type="match status" value="1"/>
</dbReference>
<proteinExistence type="predicted"/>
<keyword evidence="1" id="KW-0812">Transmembrane</keyword>
<dbReference type="EMBL" id="GL983436">
    <property type="protein sequence ID" value="EGR33497.1"/>
    <property type="molecule type" value="Genomic_DNA"/>
</dbReference>
<dbReference type="RefSeq" id="XP_004037483.1">
    <property type="nucleotide sequence ID" value="XM_004037435.1"/>
</dbReference>
<dbReference type="InterPro" id="IPR048732">
    <property type="entry name" value="CFA69"/>
</dbReference>
<dbReference type="SUPFAM" id="SSF48371">
    <property type="entry name" value="ARM repeat"/>
    <property type="match status" value="1"/>
</dbReference>